<keyword evidence="8" id="KW-1185">Reference proteome</keyword>
<dbReference type="InterPro" id="IPR000847">
    <property type="entry name" value="LysR_HTH_N"/>
</dbReference>
<organism evidence="7 8">
    <name type="scientific">Paraburkholderia antibiotica</name>
    <dbReference type="NCBI Taxonomy" id="2728839"/>
    <lineage>
        <taxon>Bacteria</taxon>
        <taxon>Pseudomonadati</taxon>
        <taxon>Pseudomonadota</taxon>
        <taxon>Betaproteobacteria</taxon>
        <taxon>Burkholderiales</taxon>
        <taxon>Burkholderiaceae</taxon>
        <taxon>Paraburkholderia</taxon>
    </lineage>
</organism>
<dbReference type="Gene3D" id="3.40.190.290">
    <property type="match status" value="1"/>
</dbReference>
<dbReference type="GO" id="GO:0003677">
    <property type="term" value="F:DNA binding"/>
    <property type="evidence" value="ECO:0007669"/>
    <property type="project" value="UniProtKB-KW"/>
</dbReference>
<dbReference type="GO" id="GO:0003700">
    <property type="term" value="F:DNA-binding transcription factor activity"/>
    <property type="evidence" value="ECO:0007669"/>
    <property type="project" value="InterPro"/>
</dbReference>
<gene>
    <name evidence="7" type="ORF">HHL14_13425</name>
</gene>
<dbReference type="Proteomes" id="UP000583127">
    <property type="component" value="Unassembled WGS sequence"/>
</dbReference>
<keyword evidence="4" id="KW-0010">Activator</keyword>
<dbReference type="InterPro" id="IPR005119">
    <property type="entry name" value="LysR_subst-bd"/>
</dbReference>
<proteinExistence type="inferred from homology"/>
<dbReference type="FunFam" id="1.10.10.10:FF:000001">
    <property type="entry name" value="LysR family transcriptional regulator"/>
    <property type="match status" value="1"/>
</dbReference>
<sequence length="299" mass="32570">MNLRQLEYFIRVAELGSFGKAALQLNMTQPALSRQVRLLETDLRATLLIRNGRGVVLTEIGKRLFDHGVSILQLVATVTEDIEAARDEPSGHIVVGLPPSMTRRLTPFLVDTFRRELPAASLAIVEGLSTHLVEWIAMGRVDLGLVHNPPPNPALQIIPVLDEALGLVSRAARGDAKVKPLPFAQLADYPLILPGHTHAMRRLLDTQAAMSGLKLNIALEVSSVPSILDLVDAGYGHAVLTQTALAASDRPKAFTLRPFRDPMLTSTLCLAESAHKPASRLVRQTSRLLRDIVSHAESL</sequence>
<evidence type="ECO:0000313" key="8">
    <source>
        <dbReference type="Proteomes" id="UP000583127"/>
    </source>
</evidence>
<protein>
    <submittedName>
        <fullName evidence="7">LysR family transcriptional regulator</fullName>
    </submittedName>
</protein>
<dbReference type="Pfam" id="PF03466">
    <property type="entry name" value="LysR_substrate"/>
    <property type="match status" value="1"/>
</dbReference>
<dbReference type="GO" id="GO:2000142">
    <property type="term" value="P:regulation of DNA-templated transcription initiation"/>
    <property type="evidence" value="ECO:0007669"/>
    <property type="project" value="TreeGrafter"/>
</dbReference>
<dbReference type="SUPFAM" id="SSF46785">
    <property type="entry name" value="Winged helix' DNA-binding domain"/>
    <property type="match status" value="1"/>
</dbReference>
<dbReference type="PANTHER" id="PTHR30293">
    <property type="entry name" value="TRANSCRIPTIONAL REGULATORY PROTEIN NAC-RELATED"/>
    <property type="match status" value="1"/>
</dbReference>
<dbReference type="PANTHER" id="PTHR30293:SF0">
    <property type="entry name" value="NITROGEN ASSIMILATION REGULATORY PROTEIN NAC"/>
    <property type="match status" value="1"/>
</dbReference>
<keyword evidence="3" id="KW-0238">DNA-binding</keyword>
<comment type="similarity">
    <text evidence="1">Belongs to the LysR transcriptional regulatory family.</text>
</comment>
<dbReference type="Pfam" id="PF00126">
    <property type="entry name" value="HTH_1"/>
    <property type="match status" value="1"/>
</dbReference>
<comment type="caution">
    <text evidence="7">The sequence shown here is derived from an EMBL/GenBank/DDBJ whole genome shotgun (WGS) entry which is preliminary data.</text>
</comment>
<evidence type="ECO:0000313" key="7">
    <source>
        <dbReference type="EMBL" id="NML31835.1"/>
    </source>
</evidence>
<dbReference type="SUPFAM" id="SSF53850">
    <property type="entry name" value="Periplasmic binding protein-like II"/>
    <property type="match status" value="1"/>
</dbReference>
<dbReference type="Gene3D" id="1.10.10.10">
    <property type="entry name" value="Winged helix-like DNA-binding domain superfamily/Winged helix DNA-binding domain"/>
    <property type="match status" value="1"/>
</dbReference>
<dbReference type="AlphaFoldDB" id="A0A7X9X5K7"/>
<dbReference type="InterPro" id="IPR036390">
    <property type="entry name" value="WH_DNA-bd_sf"/>
</dbReference>
<dbReference type="EMBL" id="JABBFZ010000006">
    <property type="protein sequence ID" value="NML31835.1"/>
    <property type="molecule type" value="Genomic_DNA"/>
</dbReference>
<name>A0A7X9X5K7_9BURK</name>
<reference evidence="7 8" key="1">
    <citation type="submission" date="2020-04" db="EMBL/GenBank/DDBJ databases">
        <title>Paraburkholderia sp. G-4-1-8 isolated from soil.</title>
        <authorList>
            <person name="Dahal R.H."/>
        </authorList>
    </citation>
    <scope>NUCLEOTIDE SEQUENCE [LARGE SCALE GENOMIC DNA]</scope>
    <source>
        <strain evidence="7 8">G-4-1-8</strain>
    </source>
</reference>
<accession>A0A7X9X5K7</accession>
<evidence type="ECO:0000256" key="5">
    <source>
        <dbReference type="ARBA" id="ARBA00023163"/>
    </source>
</evidence>
<evidence type="ECO:0000256" key="2">
    <source>
        <dbReference type="ARBA" id="ARBA00023015"/>
    </source>
</evidence>
<evidence type="ECO:0000256" key="1">
    <source>
        <dbReference type="ARBA" id="ARBA00009437"/>
    </source>
</evidence>
<keyword evidence="5" id="KW-0804">Transcription</keyword>
<evidence type="ECO:0000256" key="3">
    <source>
        <dbReference type="ARBA" id="ARBA00023125"/>
    </source>
</evidence>
<evidence type="ECO:0000259" key="6">
    <source>
        <dbReference type="PROSITE" id="PS50931"/>
    </source>
</evidence>
<evidence type="ECO:0000256" key="4">
    <source>
        <dbReference type="ARBA" id="ARBA00023159"/>
    </source>
</evidence>
<keyword evidence="2" id="KW-0805">Transcription regulation</keyword>
<dbReference type="RefSeq" id="WP_169498090.1">
    <property type="nucleotide sequence ID" value="NZ_JABBFZ010000006.1"/>
</dbReference>
<feature type="domain" description="HTH lysR-type" evidence="6">
    <location>
        <begin position="1"/>
        <end position="58"/>
    </location>
</feature>
<dbReference type="PRINTS" id="PR00039">
    <property type="entry name" value="HTHLYSR"/>
</dbReference>
<dbReference type="PROSITE" id="PS50931">
    <property type="entry name" value="HTH_LYSR"/>
    <property type="match status" value="1"/>
</dbReference>
<dbReference type="InterPro" id="IPR036388">
    <property type="entry name" value="WH-like_DNA-bd_sf"/>
</dbReference>